<evidence type="ECO:0000256" key="8">
    <source>
        <dbReference type="SAM" id="MobiDB-lite"/>
    </source>
</evidence>
<evidence type="ECO:0000256" key="1">
    <source>
        <dbReference type="ARBA" id="ARBA00004370"/>
    </source>
</evidence>
<dbReference type="InterPro" id="IPR000719">
    <property type="entry name" value="Prot_kinase_dom"/>
</dbReference>
<dbReference type="GO" id="GO:0005524">
    <property type="term" value="F:ATP binding"/>
    <property type="evidence" value="ECO:0007669"/>
    <property type="project" value="InterPro"/>
</dbReference>
<dbReference type="PANTHER" id="PTHR48007:SF86">
    <property type="entry name" value="(WILD MALAYSIAN BANANA) HYPOTHETICAL PROTEIN"/>
    <property type="match status" value="1"/>
</dbReference>
<name>A0A835V6I4_VANPL</name>
<keyword evidence="5" id="KW-0677">Repeat</keyword>
<dbReference type="PRINTS" id="PR00019">
    <property type="entry name" value="LEURICHRPT"/>
</dbReference>
<dbReference type="EMBL" id="JADCNL010000003">
    <property type="protein sequence ID" value="KAG0489294.1"/>
    <property type="molecule type" value="Genomic_DNA"/>
</dbReference>
<dbReference type="InterPro" id="IPR001245">
    <property type="entry name" value="Ser-Thr/Tyr_kinase_cat_dom"/>
</dbReference>
<comment type="subcellular location">
    <subcellularLocation>
        <location evidence="1">Membrane</location>
    </subcellularLocation>
</comment>
<gene>
    <name evidence="11" type="ORF">HPP92_008105</name>
</gene>
<dbReference type="SUPFAM" id="SSF52058">
    <property type="entry name" value="L domain-like"/>
    <property type="match status" value="1"/>
</dbReference>
<evidence type="ECO:0000256" key="4">
    <source>
        <dbReference type="ARBA" id="ARBA00022729"/>
    </source>
</evidence>
<dbReference type="AlphaFoldDB" id="A0A835V6I4"/>
<reference evidence="11 12" key="1">
    <citation type="journal article" date="2020" name="Nat. Food">
        <title>A phased Vanilla planifolia genome enables genetic improvement of flavour and production.</title>
        <authorList>
            <person name="Hasing T."/>
            <person name="Tang H."/>
            <person name="Brym M."/>
            <person name="Khazi F."/>
            <person name="Huang T."/>
            <person name="Chambers A.H."/>
        </authorList>
    </citation>
    <scope>NUCLEOTIDE SEQUENCE [LARGE SCALE GENOMIC DNA]</scope>
    <source>
        <tissue evidence="11">Leaf</tissue>
    </source>
</reference>
<dbReference type="Proteomes" id="UP000636800">
    <property type="component" value="Chromosome 3"/>
</dbReference>
<dbReference type="InterPro" id="IPR032675">
    <property type="entry name" value="LRR_dom_sf"/>
</dbReference>
<keyword evidence="6" id="KW-1133">Transmembrane helix</keyword>
<dbReference type="Pfam" id="PF07714">
    <property type="entry name" value="PK_Tyr_Ser-Thr"/>
    <property type="match status" value="1"/>
</dbReference>
<dbReference type="GO" id="GO:0004672">
    <property type="term" value="F:protein kinase activity"/>
    <property type="evidence" value="ECO:0007669"/>
    <property type="project" value="InterPro"/>
</dbReference>
<keyword evidence="7" id="KW-0472">Membrane</keyword>
<dbReference type="OrthoDB" id="411785at2759"/>
<evidence type="ECO:0000259" key="10">
    <source>
        <dbReference type="PROSITE" id="PS50011"/>
    </source>
</evidence>
<proteinExistence type="predicted"/>
<dbReference type="InterPro" id="IPR001611">
    <property type="entry name" value="Leu-rich_rpt"/>
</dbReference>
<dbReference type="Pfam" id="PF00560">
    <property type="entry name" value="LRR_1"/>
    <property type="match status" value="4"/>
</dbReference>
<dbReference type="SUPFAM" id="SSF56112">
    <property type="entry name" value="Protein kinase-like (PK-like)"/>
    <property type="match status" value="1"/>
</dbReference>
<dbReference type="FunFam" id="3.80.10.10:FF:000400">
    <property type="entry name" value="Nuclear pore complex protein NUP107"/>
    <property type="match status" value="1"/>
</dbReference>
<evidence type="ECO:0000256" key="6">
    <source>
        <dbReference type="ARBA" id="ARBA00022989"/>
    </source>
</evidence>
<feature type="chain" id="PRO_5032753079" description="Protein kinase domain-containing protein" evidence="9">
    <location>
        <begin position="27"/>
        <end position="426"/>
    </location>
</feature>
<keyword evidence="3" id="KW-0812">Transmembrane</keyword>
<evidence type="ECO:0000313" key="11">
    <source>
        <dbReference type="EMBL" id="KAG0489294.1"/>
    </source>
</evidence>
<dbReference type="PROSITE" id="PS50011">
    <property type="entry name" value="PROTEIN_KINASE_DOM"/>
    <property type="match status" value="1"/>
</dbReference>
<evidence type="ECO:0000256" key="9">
    <source>
        <dbReference type="SAM" id="SignalP"/>
    </source>
</evidence>
<dbReference type="FunFam" id="3.30.200.20:FF:000428">
    <property type="entry name" value="Inactive LRR receptor-like serine/threonine-protein kinase BIR2"/>
    <property type="match status" value="1"/>
</dbReference>
<evidence type="ECO:0000256" key="5">
    <source>
        <dbReference type="ARBA" id="ARBA00022737"/>
    </source>
</evidence>
<accession>A0A835V6I4</accession>
<dbReference type="InterPro" id="IPR011009">
    <property type="entry name" value="Kinase-like_dom_sf"/>
</dbReference>
<evidence type="ECO:0000256" key="3">
    <source>
        <dbReference type="ARBA" id="ARBA00022692"/>
    </source>
</evidence>
<dbReference type="PANTHER" id="PTHR48007">
    <property type="entry name" value="LEUCINE-RICH REPEAT RECEPTOR-LIKE PROTEIN KINASE PXC1"/>
    <property type="match status" value="1"/>
</dbReference>
<comment type="caution">
    <text evidence="11">The sequence shown here is derived from an EMBL/GenBank/DDBJ whole genome shotgun (WGS) entry which is preliminary data.</text>
</comment>
<keyword evidence="4 9" id="KW-0732">Signal</keyword>
<evidence type="ECO:0000256" key="2">
    <source>
        <dbReference type="ARBA" id="ARBA00022614"/>
    </source>
</evidence>
<dbReference type="Gene3D" id="3.30.200.20">
    <property type="entry name" value="Phosphorylase Kinase, domain 1"/>
    <property type="match status" value="1"/>
</dbReference>
<feature type="region of interest" description="Disordered" evidence="8">
    <location>
        <begin position="218"/>
        <end position="237"/>
    </location>
</feature>
<dbReference type="Gene3D" id="3.80.10.10">
    <property type="entry name" value="Ribonuclease Inhibitor"/>
    <property type="match status" value="1"/>
</dbReference>
<sequence length="426" mass="45759">MTGRWHLNFTLSVLLLLVVLPTDASAAPSGAVGEDDVRCVRELKQSIGDPDGRLDWNFSNTTAGFVCNLIGISCWNPQENRILALNLPSMSLTGSIPSALKYCSGANALDLSGNSLSGSIPSALCDWLPYLVKLDLSGNRFSGPIPPELSNCTFLNSLDLSSNDLSGQIPSSLSRLDRLKNLSLSHNHLSGEILLSPAPSHPPFSKATMAYAATLCPPAADPDPSPAPKKTSHAASGEEGRLWAARLWASHNRMVSVSLFQKPIVKVKLADLLKATGDFHSDHIVVAGSSRVGTAYKAVLPDGSALTVKRLNGCPLGEKQFRAEMNRIGQLRHPNLVPFLGFCVVEDERLLIYKYMPDGALSSLLHSTSGDLDWPVRLRIGIGAARGLAWLHHGFPSPFSIRTSPLARFSSMKTARHASLTLAFLG</sequence>
<evidence type="ECO:0000313" key="12">
    <source>
        <dbReference type="Proteomes" id="UP000636800"/>
    </source>
</evidence>
<protein>
    <recommendedName>
        <fullName evidence="10">Protein kinase domain-containing protein</fullName>
    </recommendedName>
</protein>
<evidence type="ECO:0000256" key="7">
    <source>
        <dbReference type="ARBA" id="ARBA00023136"/>
    </source>
</evidence>
<feature type="domain" description="Protein kinase" evidence="10">
    <location>
        <begin position="281"/>
        <end position="426"/>
    </location>
</feature>
<keyword evidence="12" id="KW-1185">Reference proteome</keyword>
<dbReference type="GO" id="GO:0016020">
    <property type="term" value="C:membrane"/>
    <property type="evidence" value="ECO:0007669"/>
    <property type="project" value="UniProtKB-SubCell"/>
</dbReference>
<keyword evidence="2" id="KW-0433">Leucine-rich repeat</keyword>
<organism evidence="11 12">
    <name type="scientific">Vanilla planifolia</name>
    <name type="common">Vanilla</name>
    <dbReference type="NCBI Taxonomy" id="51239"/>
    <lineage>
        <taxon>Eukaryota</taxon>
        <taxon>Viridiplantae</taxon>
        <taxon>Streptophyta</taxon>
        <taxon>Embryophyta</taxon>
        <taxon>Tracheophyta</taxon>
        <taxon>Spermatophyta</taxon>
        <taxon>Magnoliopsida</taxon>
        <taxon>Liliopsida</taxon>
        <taxon>Asparagales</taxon>
        <taxon>Orchidaceae</taxon>
        <taxon>Vanilloideae</taxon>
        <taxon>Vanilleae</taxon>
        <taxon>Vanilla</taxon>
    </lineage>
</organism>
<feature type="signal peptide" evidence="9">
    <location>
        <begin position="1"/>
        <end position="26"/>
    </location>
</feature>
<dbReference type="InterPro" id="IPR046959">
    <property type="entry name" value="PRK1-6/SRF4-like"/>
</dbReference>